<gene>
    <name evidence="6" type="ORF">HUJ06_019272</name>
</gene>
<feature type="domain" description="BHLH" evidence="5">
    <location>
        <begin position="100"/>
        <end position="157"/>
    </location>
</feature>
<dbReference type="PROSITE" id="PS50888">
    <property type="entry name" value="BHLH"/>
    <property type="match status" value="1"/>
</dbReference>
<dbReference type="PANTHER" id="PTHR46684:SF6">
    <property type="entry name" value="TRANSCRIPTION FACTOR FAMA"/>
    <property type="match status" value="1"/>
</dbReference>
<organism evidence="6 7">
    <name type="scientific">Nelumbo nucifera</name>
    <name type="common">Sacred lotus</name>
    <dbReference type="NCBI Taxonomy" id="4432"/>
    <lineage>
        <taxon>Eukaryota</taxon>
        <taxon>Viridiplantae</taxon>
        <taxon>Streptophyta</taxon>
        <taxon>Embryophyta</taxon>
        <taxon>Tracheophyta</taxon>
        <taxon>Spermatophyta</taxon>
        <taxon>Magnoliopsida</taxon>
        <taxon>Proteales</taxon>
        <taxon>Nelumbonaceae</taxon>
        <taxon>Nelumbo</taxon>
    </lineage>
</organism>
<dbReference type="Gene3D" id="4.10.280.10">
    <property type="entry name" value="Helix-loop-helix DNA-binding domain"/>
    <property type="match status" value="1"/>
</dbReference>
<protein>
    <recommendedName>
        <fullName evidence="5">BHLH domain-containing protein</fullName>
    </recommendedName>
</protein>
<comment type="caution">
    <text evidence="6">The sequence shown here is derived from an EMBL/GenBank/DDBJ whole genome shotgun (WGS) entry which is preliminary data.</text>
</comment>
<reference evidence="6 7" key="1">
    <citation type="journal article" date="2020" name="Mol. Biol. Evol.">
        <title>Distinct Expression and Methylation Patterns for Genes with Different Fates following a Single Whole-Genome Duplication in Flowering Plants.</title>
        <authorList>
            <person name="Shi T."/>
            <person name="Rahmani R.S."/>
            <person name="Gugger P.F."/>
            <person name="Wang M."/>
            <person name="Li H."/>
            <person name="Zhang Y."/>
            <person name="Li Z."/>
            <person name="Wang Q."/>
            <person name="Van de Peer Y."/>
            <person name="Marchal K."/>
            <person name="Chen J."/>
        </authorList>
    </citation>
    <scope>NUCLEOTIDE SEQUENCE [LARGE SCALE GENOMIC DNA]</scope>
    <source>
        <tissue evidence="6">Leaf</tissue>
    </source>
</reference>
<keyword evidence="7" id="KW-1185">Reference proteome</keyword>
<evidence type="ECO:0000313" key="6">
    <source>
        <dbReference type="EMBL" id="DAD17809.1"/>
    </source>
</evidence>
<dbReference type="Proteomes" id="UP000607653">
    <property type="component" value="Unassembled WGS sequence"/>
</dbReference>
<dbReference type="InterPro" id="IPR036638">
    <property type="entry name" value="HLH_DNA-bd_sf"/>
</dbReference>
<keyword evidence="1" id="KW-0805">Transcription regulation</keyword>
<dbReference type="AlphaFoldDB" id="A0A822XFM0"/>
<feature type="compositionally biased region" description="Polar residues" evidence="4">
    <location>
        <begin position="71"/>
        <end position="80"/>
    </location>
</feature>
<evidence type="ECO:0000256" key="4">
    <source>
        <dbReference type="SAM" id="MobiDB-lite"/>
    </source>
</evidence>
<sequence length="165" mass="18650">MALEALSSNDLSNFNYDTITSGFLPKNKIVSDGVGSNLHFDGFRPLELHPTFEGSSPMMRRNPFASVATDGRSNSATTTQGRRKRRRKPRVCKNKEEAETQRMTHIAVERNRRKQMNEHLAVLRSLMPESYIQRVEEGCHLTSVDDIAGAVHHMLRIIDEEATLA</sequence>
<dbReference type="GO" id="GO:0010052">
    <property type="term" value="P:guard cell differentiation"/>
    <property type="evidence" value="ECO:0007669"/>
    <property type="project" value="InterPro"/>
</dbReference>
<accession>A0A822XFM0</accession>
<dbReference type="PANTHER" id="PTHR46684">
    <property type="entry name" value="TRANSCRIPTION FACTOR FAMA"/>
    <property type="match status" value="1"/>
</dbReference>
<feature type="region of interest" description="Disordered" evidence="4">
    <location>
        <begin position="54"/>
        <end position="101"/>
    </location>
</feature>
<dbReference type="Pfam" id="PF00010">
    <property type="entry name" value="HLH"/>
    <property type="match status" value="1"/>
</dbReference>
<proteinExistence type="predicted"/>
<keyword evidence="3" id="KW-0804">Transcription</keyword>
<dbReference type="InterPro" id="IPR011598">
    <property type="entry name" value="bHLH_dom"/>
</dbReference>
<evidence type="ECO:0000256" key="3">
    <source>
        <dbReference type="ARBA" id="ARBA00023163"/>
    </source>
</evidence>
<name>A0A822XFM0_NELNU</name>
<dbReference type="GO" id="GO:0046983">
    <property type="term" value="F:protein dimerization activity"/>
    <property type="evidence" value="ECO:0007669"/>
    <property type="project" value="InterPro"/>
</dbReference>
<feature type="compositionally biased region" description="Basic residues" evidence="4">
    <location>
        <begin position="81"/>
        <end position="92"/>
    </location>
</feature>
<dbReference type="GO" id="GO:0003700">
    <property type="term" value="F:DNA-binding transcription factor activity"/>
    <property type="evidence" value="ECO:0007669"/>
    <property type="project" value="InterPro"/>
</dbReference>
<keyword evidence="2" id="KW-0238">DNA-binding</keyword>
<dbReference type="GO" id="GO:0003677">
    <property type="term" value="F:DNA binding"/>
    <property type="evidence" value="ECO:0007669"/>
    <property type="project" value="UniProtKB-KW"/>
</dbReference>
<dbReference type="SUPFAM" id="SSF47459">
    <property type="entry name" value="HLH, helix-loop-helix DNA-binding domain"/>
    <property type="match status" value="1"/>
</dbReference>
<dbReference type="InterPro" id="IPR044283">
    <property type="entry name" value="FAMA/SPEECHLESS/MUTE-like"/>
</dbReference>
<evidence type="ECO:0000259" key="5">
    <source>
        <dbReference type="PROSITE" id="PS50888"/>
    </source>
</evidence>
<evidence type="ECO:0000256" key="2">
    <source>
        <dbReference type="ARBA" id="ARBA00023125"/>
    </source>
</evidence>
<evidence type="ECO:0000256" key="1">
    <source>
        <dbReference type="ARBA" id="ARBA00023015"/>
    </source>
</evidence>
<evidence type="ECO:0000313" key="7">
    <source>
        <dbReference type="Proteomes" id="UP000607653"/>
    </source>
</evidence>
<dbReference type="EMBL" id="DUZY01000001">
    <property type="protein sequence ID" value="DAD17809.1"/>
    <property type="molecule type" value="Genomic_DNA"/>
</dbReference>